<evidence type="ECO:0000313" key="2">
    <source>
        <dbReference type="EMBL" id="EGC29334.1"/>
    </source>
</evidence>
<dbReference type="InParanoid" id="F1A394"/>
<dbReference type="FunCoup" id="F1A394">
    <property type="interactions" value="71"/>
</dbReference>
<dbReference type="OrthoDB" id="17312at2759"/>
<dbReference type="KEGG" id="dpp:DICPUDRAFT_159090"/>
<dbReference type="Proteomes" id="UP000001064">
    <property type="component" value="Unassembled WGS sequence"/>
</dbReference>
<proteinExistence type="predicted"/>
<dbReference type="eggNOG" id="ENOG502RIE0">
    <property type="taxonomic scope" value="Eukaryota"/>
</dbReference>
<sequence>MSENNNTNNNNTNSNNNNIDNENKEWVNIGYENWKRINKQWRESISTNPTNASNKYKSVDAVTITEEFLNKNGAFSKRVPLPDLVAILSEEWENEEN</sequence>
<dbReference type="RefSeq" id="XP_003294137.1">
    <property type="nucleotide sequence ID" value="XM_003294089.1"/>
</dbReference>
<feature type="region of interest" description="Disordered" evidence="1">
    <location>
        <begin position="1"/>
        <end position="23"/>
    </location>
</feature>
<dbReference type="GeneID" id="10506137"/>
<reference evidence="3" key="1">
    <citation type="journal article" date="2011" name="Genome Biol.">
        <title>Comparative genomics of the social amoebae Dictyostelium discoideum and Dictyostelium purpureum.</title>
        <authorList>
            <consortium name="US DOE Joint Genome Institute (JGI-PGF)"/>
            <person name="Sucgang R."/>
            <person name="Kuo A."/>
            <person name="Tian X."/>
            <person name="Salerno W."/>
            <person name="Parikh A."/>
            <person name="Feasley C.L."/>
            <person name="Dalin E."/>
            <person name="Tu H."/>
            <person name="Huang E."/>
            <person name="Barry K."/>
            <person name="Lindquist E."/>
            <person name="Shapiro H."/>
            <person name="Bruce D."/>
            <person name="Schmutz J."/>
            <person name="Salamov A."/>
            <person name="Fey P."/>
            <person name="Gaudet P."/>
            <person name="Anjard C."/>
            <person name="Babu M.M."/>
            <person name="Basu S."/>
            <person name="Bushmanova Y."/>
            <person name="van der Wel H."/>
            <person name="Katoh-Kurasawa M."/>
            <person name="Dinh C."/>
            <person name="Coutinho P.M."/>
            <person name="Saito T."/>
            <person name="Elias M."/>
            <person name="Schaap P."/>
            <person name="Kay R.R."/>
            <person name="Henrissat B."/>
            <person name="Eichinger L."/>
            <person name="Rivero F."/>
            <person name="Putnam N.H."/>
            <person name="West C.M."/>
            <person name="Loomis W.F."/>
            <person name="Chisholm R.L."/>
            <person name="Shaulsky G."/>
            <person name="Strassmann J.E."/>
            <person name="Queller D.C."/>
            <person name="Kuspa A."/>
            <person name="Grigoriev I.V."/>
        </authorList>
    </citation>
    <scope>NUCLEOTIDE SEQUENCE [LARGE SCALE GENOMIC DNA]</scope>
    <source>
        <strain evidence="3">QSDP1</strain>
    </source>
</reference>
<name>F1A394_DICPU</name>
<feature type="compositionally biased region" description="Low complexity" evidence="1">
    <location>
        <begin position="1"/>
        <end position="20"/>
    </location>
</feature>
<evidence type="ECO:0000256" key="1">
    <source>
        <dbReference type="SAM" id="MobiDB-lite"/>
    </source>
</evidence>
<evidence type="ECO:0000313" key="3">
    <source>
        <dbReference type="Proteomes" id="UP000001064"/>
    </source>
</evidence>
<dbReference type="EMBL" id="GL871447">
    <property type="protein sequence ID" value="EGC29334.1"/>
    <property type="molecule type" value="Genomic_DNA"/>
</dbReference>
<dbReference type="OMA" id="EWETEDN"/>
<gene>
    <name evidence="2" type="ORF">DICPUDRAFT_159090</name>
</gene>
<protein>
    <recommendedName>
        <fullName evidence="4">DUF4050 domain-containing protein</fullName>
    </recommendedName>
</protein>
<keyword evidence="3" id="KW-1185">Reference proteome</keyword>
<dbReference type="VEuPathDB" id="AmoebaDB:DICPUDRAFT_159090"/>
<organism evidence="2 3">
    <name type="scientific">Dictyostelium purpureum</name>
    <name type="common">Slime mold</name>
    <dbReference type="NCBI Taxonomy" id="5786"/>
    <lineage>
        <taxon>Eukaryota</taxon>
        <taxon>Amoebozoa</taxon>
        <taxon>Evosea</taxon>
        <taxon>Eumycetozoa</taxon>
        <taxon>Dictyostelia</taxon>
        <taxon>Dictyosteliales</taxon>
        <taxon>Dictyosteliaceae</taxon>
        <taxon>Dictyostelium</taxon>
    </lineage>
</organism>
<dbReference type="AlphaFoldDB" id="F1A394"/>
<accession>F1A394</accession>
<evidence type="ECO:0008006" key="4">
    <source>
        <dbReference type="Google" id="ProtNLM"/>
    </source>
</evidence>